<sequence length="77" mass="9225">MQWRTRADDLHIRLTGEFRNRLGSLFRRDVEHPYLRKRRHTLQHPGKRNRRCRDNKPAGIHIPLPIPLPRGSCALIR</sequence>
<dbReference type="EMBL" id="BAAADD010000009">
    <property type="protein sequence ID" value="GAA0582754.1"/>
    <property type="molecule type" value="Genomic_DNA"/>
</dbReference>
<proteinExistence type="predicted"/>
<gene>
    <name evidence="1" type="ORF">GCM10008942_34610</name>
</gene>
<organism evidence="1 2">
    <name type="scientific">Rhizomicrobium electricum</name>
    <dbReference type="NCBI Taxonomy" id="480070"/>
    <lineage>
        <taxon>Bacteria</taxon>
        <taxon>Pseudomonadati</taxon>
        <taxon>Pseudomonadota</taxon>
        <taxon>Alphaproteobacteria</taxon>
        <taxon>Micropepsales</taxon>
        <taxon>Micropepsaceae</taxon>
        <taxon>Rhizomicrobium</taxon>
    </lineage>
</organism>
<dbReference type="Proteomes" id="UP001499951">
    <property type="component" value="Unassembled WGS sequence"/>
</dbReference>
<comment type="caution">
    <text evidence="1">The sequence shown here is derived from an EMBL/GenBank/DDBJ whole genome shotgun (WGS) entry which is preliminary data.</text>
</comment>
<protein>
    <submittedName>
        <fullName evidence="1">Uncharacterized protein</fullName>
    </submittedName>
</protein>
<evidence type="ECO:0000313" key="1">
    <source>
        <dbReference type="EMBL" id="GAA0582754.1"/>
    </source>
</evidence>
<accession>A0ABN1F660</accession>
<name>A0ABN1F660_9PROT</name>
<keyword evidence="2" id="KW-1185">Reference proteome</keyword>
<reference evidence="1 2" key="1">
    <citation type="journal article" date="2019" name="Int. J. Syst. Evol. Microbiol.">
        <title>The Global Catalogue of Microorganisms (GCM) 10K type strain sequencing project: providing services to taxonomists for standard genome sequencing and annotation.</title>
        <authorList>
            <consortium name="The Broad Institute Genomics Platform"/>
            <consortium name="The Broad Institute Genome Sequencing Center for Infectious Disease"/>
            <person name="Wu L."/>
            <person name="Ma J."/>
        </authorList>
    </citation>
    <scope>NUCLEOTIDE SEQUENCE [LARGE SCALE GENOMIC DNA]</scope>
    <source>
        <strain evidence="1 2">JCM 15089</strain>
    </source>
</reference>
<evidence type="ECO:0000313" key="2">
    <source>
        <dbReference type="Proteomes" id="UP001499951"/>
    </source>
</evidence>